<dbReference type="InterPro" id="IPR027417">
    <property type="entry name" value="P-loop_NTPase"/>
</dbReference>
<dbReference type="Gene3D" id="3.40.50.300">
    <property type="entry name" value="P-loop containing nucleotide triphosphate hydrolases"/>
    <property type="match status" value="1"/>
</dbReference>
<dbReference type="PANTHER" id="PTHR46082:SF6">
    <property type="entry name" value="AAA+ ATPASE DOMAIN-CONTAINING PROTEIN-RELATED"/>
    <property type="match status" value="1"/>
</dbReference>
<accession>A0A5C4JDM4</accession>
<keyword evidence="3" id="KW-1185">Reference proteome</keyword>
<dbReference type="Pfam" id="PF00931">
    <property type="entry name" value="NB-ARC"/>
    <property type="match status" value="1"/>
</dbReference>
<keyword evidence="2" id="KW-0675">Receptor</keyword>
<dbReference type="GO" id="GO:0007165">
    <property type="term" value="P:signal transduction"/>
    <property type="evidence" value="ECO:0007669"/>
    <property type="project" value="InterPro"/>
</dbReference>
<dbReference type="InterPro" id="IPR053137">
    <property type="entry name" value="NLR-like"/>
</dbReference>
<protein>
    <submittedName>
        <fullName evidence="2">Toll/interleukin-1 receptor domain-containing protein</fullName>
    </submittedName>
</protein>
<dbReference type="Pfam" id="PF13676">
    <property type="entry name" value="TIR_2"/>
    <property type="match status" value="1"/>
</dbReference>
<reference evidence="2 3" key="1">
    <citation type="submission" date="2019-05" db="EMBL/GenBank/DDBJ databases">
        <title>Draft genome sequence of Actinomadura sp. 14C53.</title>
        <authorList>
            <person name="Saricaoglu S."/>
            <person name="Isik K."/>
        </authorList>
    </citation>
    <scope>NUCLEOTIDE SEQUENCE [LARGE SCALE GENOMIC DNA]</scope>
    <source>
        <strain evidence="2 3">14C53</strain>
    </source>
</reference>
<name>A0A5C4JDM4_9ACTN</name>
<dbReference type="Pfam" id="PF13374">
    <property type="entry name" value="TPR_10"/>
    <property type="match status" value="1"/>
</dbReference>
<comment type="caution">
    <text evidence="2">The sequence shown here is derived from an EMBL/GenBank/DDBJ whole genome shotgun (WGS) entry which is preliminary data.</text>
</comment>
<evidence type="ECO:0000313" key="3">
    <source>
        <dbReference type="Proteomes" id="UP000309174"/>
    </source>
</evidence>
<dbReference type="NCBIfam" id="NF040586">
    <property type="entry name" value="FxSxx_TPR"/>
    <property type="match status" value="1"/>
</dbReference>
<dbReference type="InterPro" id="IPR011990">
    <property type="entry name" value="TPR-like_helical_dom_sf"/>
</dbReference>
<dbReference type="InterPro" id="IPR000157">
    <property type="entry name" value="TIR_dom"/>
</dbReference>
<dbReference type="InterPro" id="IPR035897">
    <property type="entry name" value="Toll_tir_struct_dom_sf"/>
</dbReference>
<dbReference type="PANTHER" id="PTHR46082">
    <property type="entry name" value="ATP/GTP-BINDING PROTEIN-RELATED"/>
    <property type="match status" value="1"/>
</dbReference>
<dbReference type="AlphaFoldDB" id="A0A5C4JDM4"/>
<gene>
    <name evidence="2" type="ORF">ETD83_13095</name>
</gene>
<dbReference type="Gene3D" id="3.40.50.10140">
    <property type="entry name" value="Toll/interleukin-1 receptor homology (TIR) domain"/>
    <property type="match status" value="1"/>
</dbReference>
<dbReference type="OrthoDB" id="580767at2"/>
<dbReference type="GO" id="GO:0043531">
    <property type="term" value="F:ADP binding"/>
    <property type="evidence" value="ECO:0007669"/>
    <property type="project" value="InterPro"/>
</dbReference>
<evidence type="ECO:0000313" key="2">
    <source>
        <dbReference type="EMBL" id="TMR02226.1"/>
    </source>
</evidence>
<organism evidence="2 3">
    <name type="scientific">Actinomadura soli</name>
    <dbReference type="NCBI Taxonomy" id="2508997"/>
    <lineage>
        <taxon>Bacteria</taxon>
        <taxon>Bacillati</taxon>
        <taxon>Actinomycetota</taxon>
        <taxon>Actinomycetes</taxon>
        <taxon>Streptosporangiales</taxon>
        <taxon>Thermomonosporaceae</taxon>
        <taxon>Actinomadura</taxon>
    </lineage>
</organism>
<dbReference type="InterPro" id="IPR002182">
    <property type="entry name" value="NB-ARC"/>
</dbReference>
<proteinExistence type="predicted"/>
<dbReference type="SMART" id="SM00255">
    <property type="entry name" value="TIR"/>
    <property type="match status" value="1"/>
</dbReference>
<dbReference type="SUPFAM" id="SSF48452">
    <property type="entry name" value="TPR-like"/>
    <property type="match status" value="2"/>
</dbReference>
<dbReference type="EMBL" id="VCKW01000053">
    <property type="protein sequence ID" value="TMR02226.1"/>
    <property type="molecule type" value="Genomic_DNA"/>
</dbReference>
<sequence length="848" mass="93263">MSTTDDAGRKRFFISYAGPDRLWAEWIGWQLEQAEHDVELDVWDWGPGENFVLRMDQALRSANRVLALCSASYFEQDRFTTDEWTSAIAIKEYGARLVPIRIENLPRERFPAALRAMTTLDLFGLEEDQARRRVLELVERPGHPGSSPVFPGPARSGVPRGLGPRLPGTGPQVWRVPARNASFAGRDALLVEIREALTVSISGVVVLHGGGGFGKTQTAIEYAHRFAADYDAVWVIDAEQSELINGQLAALATALEVRAPVTDQTVTAQRALAELHKSERWLLVFDNAEDPAEVIDYLPGGRGHVLITSRNSAWAEAGTRIAVEVFTREESVRLLHNLVPRLPPSEAGHLAEILGDLPLALVQAAGVLASGVTVAHYERSLEAHATEVLSHGRPTSYPASLAAATSLALERLAAARAGGETVIRACAYLAPEPIPAAWFYASPRSADEGLAYALEALPTGVLKVSRAFEAITRYGLARIDRNKLRLHRLTAAVIRDQTRRQRAAYREVIAGLLVAAEPKSTDKPETWPDWAVLVPHVLSQDPATSPHDPLRLLATGVVRYLVSSGQTQTARPVAEHFYASWQRSLGPDHETCLEISLQLAYVYQRLGLYAKSQRLNEGCLARCRRVLGPDDPRTLKAATDLATDLYALGAAERACSLNEETFRRSTEVLGENARSTLGVAYNFAIDLYTLGDLDTARAMAEEIHGRRREVLGVDHPDTLNSAGIKAGHLSESGQAEAARALAEDTLDMCRHALGEDHPQTLLVARSLALYLRQLDETEEARRLEDETLERYREVLGEEHPDTAAMAARVAVHHDREGTGNGEAADRKEAGRDAWNHELMQLYRAFRLL</sequence>
<dbReference type="SUPFAM" id="SSF52200">
    <property type="entry name" value="Toll/Interleukin receptor TIR domain"/>
    <property type="match status" value="1"/>
</dbReference>
<dbReference type="Gene3D" id="1.25.40.10">
    <property type="entry name" value="Tetratricopeptide repeat domain"/>
    <property type="match status" value="2"/>
</dbReference>
<dbReference type="SUPFAM" id="SSF52540">
    <property type="entry name" value="P-loop containing nucleoside triphosphate hydrolases"/>
    <property type="match status" value="1"/>
</dbReference>
<dbReference type="Proteomes" id="UP000309174">
    <property type="component" value="Unassembled WGS sequence"/>
</dbReference>
<dbReference type="Pfam" id="PF13424">
    <property type="entry name" value="TPR_12"/>
    <property type="match status" value="2"/>
</dbReference>
<evidence type="ECO:0000259" key="1">
    <source>
        <dbReference type="SMART" id="SM00255"/>
    </source>
</evidence>
<dbReference type="RefSeq" id="WP_138645373.1">
    <property type="nucleotide sequence ID" value="NZ_VCKW01000053.1"/>
</dbReference>
<feature type="domain" description="TIR" evidence="1">
    <location>
        <begin position="9"/>
        <end position="141"/>
    </location>
</feature>